<dbReference type="InterPro" id="IPR042099">
    <property type="entry name" value="ANL_N_sf"/>
</dbReference>
<sequence length="583" mass="62471">MPFATRADREAIEAEGPWPPQDLPRSILDALDRRAGPHPALSFQLLSHPTARAVTWSWQDLRDRSVQAANLFRAHGIGPGDTVALVLPNAPETAAALLGGMIAGVAAPINPMLGSDQIASLLRETGAKVVVTLKAFPKSDIAAKVAEALVHAPQVRTVLEVDLLRWLAPPRSWLVPLLRPRHAVRHRARILDFADARGMPKVLSFPDLGTDRVAACFHTGGTTGMPKLARHRVSGMLYNGWVGQRLLFRQEDVILCPLPLFHVFAAYPVMMSSLMTGAHVVLPTPAGFRGEGVFDNLWKLIARWRATYLVAVPTALSVLMQRPVDADLSSLRVVFSGSAPLPRELFTRFRAAAGVEVIEGYGLTEATCLVAANPPDGEKRIGSVGLAMPHAEVRIDEGQITVRSPGTQGWLPTGDLGRIDADGYIFITGRAKDLIIRGGHNIDPAEIEEALMAHPAVAMVGAVGQPDAHAGEVPCAYVELVAGAAVGSAELLAFARARIRERAAVPRHVEILPEMPKTAVGKVFKPDLRRRAIARVLDGELAAVGARLLRVEEDGDRGLVAVIAGGPGAEAVMAPFALAWRRG</sequence>
<feature type="domain" description="AMP-binding enzyme C-terminal" evidence="5">
    <location>
        <begin position="446"/>
        <end position="522"/>
    </location>
</feature>
<comment type="similarity">
    <text evidence="1">Belongs to the ATP-dependent AMP-binding enzyme family.</text>
</comment>
<dbReference type="PANTHER" id="PTHR43201">
    <property type="entry name" value="ACYL-COA SYNTHETASE"/>
    <property type="match status" value="1"/>
</dbReference>
<dbReference type="InterPro" id="IPR045851">
    <property type="entry name" value="AMP-bd_C_sf"/>
</dbReference>
<dbReference type="Gene3D" id="3.40.50.12780">
    <property type="entry name" value="N-terminal domain of ligase-like"/>
    <property type="match status" value="1"/>
</dbReference>
<reference evidence="6" key="1">
    <citation type="submission" date="2020-01" db="EMBL/GenBank/DDBJ databases">
        <authorList>
            <person name="Yang Y."/>
            <person name="Kwon Y.M."/>
        </authorList>
    </citation>
    <scope>NUCLEOTIDE SEQUENCE</scope>
    <source>
        <strain evidence="6">PG104</strain>
    </source>
</reference>
<evidence type="ECO:0000259" key="5">
    <source>
        <dbReference type="Pfam" id="PF13193"/>
    </source>
</evidence>
<feature type="compositionally biased region" description="Basic and acidic residues" evidence="3">
    <location>
        <begin position="1"/>
        <end position="12"/>
    </location>
</feature>
<dbReference type="Pfam" id="PF00501">
    <property type="entry name" value="AMP-binding"/>
    <property type="match status" value="1"/>
</dbReference>
<dbReference type="InterPro" id="IPR000873">
    <property type="entry name" value="AMP-dep_synth/lig_dom"/>
</dbReference>
<dbReference type="Pfam" id="PF13193">
    <property type="entry name" value="AMP-binding_C"/>
    <property type="match status" value="1"/>
</dbReference>
<dbReference type="AlphaFoldDB" id="A0A8J8SK96"/>
<evidence type="ECO:0000313" key="7">
    <source>
        <dbReference type="Proteomes" id="UP000679284"/>
    </source>
</evidence>
<feature type="region of interest" description="Disordered" evidence="3">
    <location>
        <begin position="1"/>
        <end position="23"/>
    </location>
</feature>
<feature type="domain" description="AMP-dependent synthetase/ligase" evidence="4">
    <location>
        <begin position="43"/>
        <end position="398"/>
    </location>
</feature>
<evidence type="ECO:0000256" key="3">
    <source>
        <dbReference type="SAM" id="MobiDB-lite"/>
    </source>
</evidence>
<dbReference type="RefSeq" id="WP_211784376.1">
    <property type="nucleotide sequence ID" value="NZ_CP047289.1"/>
</dbReference>
<accession>A0A8J8SK96</accession>
<gene>
    <name evidence="6" type="ORF">GR316_01865</name>
</gene>
<dbReference type="Proteomes" id="UP000679284">
    <property type="component" value="Chromosome"/>
</dbReference>
<dbReference type="PANTHER" id="PTHR43201:SF5">
    <property type="entry name" value="MEDIUM-CHAIN ACYL-COA LIGASE ACSF2, MITOCHONDRIAL"/>
    <property type="match status" value="1"/>
</dbReference>
<organism evidence="6 7">
    <name type="scientific">Falsirhodobacter algicola</name>
    <dbReference type="NCBI Taxonomy" id="2692330"/>
    <lineage>
        <taxon>Bacteria</taxon>
        <taxon>Pseudomonadati</taxon>
        <taxon>Pseudomonadota</taxon>
        <taxon>Alphaproteobacteria</taxon>
        <taxon>Rhodobacterales</taxon>
        <taxon>Paracoccaceae</taxon>
        <taxon>Falsirhodobacter</taxon>
    </lineage>
</organism>
<proteinExistence type="inferred from homology"/>
<name>A0A8J8SK96_9RHOB</name>
<dbReference type="Gene3D" id="3.30.300.30">
    <property type="match status" value="1"/>
</dbReference>
<dbReference type="SUPFAM" id="SSF56801">
    <property type="entry name" value="Acetyl-CoA synthetase-like"/>
    <property type="match status" value="1"/>
</dbReference>
<evidence type="ECO:0000313" key="6">
    <source>
        <dbReference type="EMBL" id="QUS35127.1"/>
    </source>
</evidence>
<dbReference type="InterPro" id="IPR025110">
    <property type="entry name" value="AMP-bd_C"/>
</dbReference>
<dbReference type="KEGG" id="fap:GR316_01865"/>
<protein>
    <submittedName>
        <fullName evidence="6">AMP-binding protein</fullName>
    </submittedName>
</protein>
<evidence type="ECO:0000256" key="1">
    <source>
        <dbReference type="ARBA" id="ARBA00006432"/>
    </source>
</evidence>
<dbReference type="GO" id="GO:0031956">
    <property type="term" value="F:medium-chain fatty acid-CoA ligase activity"/>
    <property type="evidence" value="ECO:0007669"/>
    <property type="project" value="TreeGrafter"/>
</dbReference>
<dbReference type="GO" id="GO:0006631">
    <property type="term" value="P:fatty acid metabolic process"/>
    <property type="evidence" value="ECO:0007669"/>
    <property type="project" value="TreeGrafter"/>
</dbReference>
<keyword evidence="7" id="KW-1185">Reference proteome</keyword>
<evidence type="ECO:0000256" key="2">
    <source>
        <dbReference type="ARBA" id="ARBA00022598"/>
    </source>
</evidence>
<evidence type="ECO:0000259" key="4">
    <source>
        <dbReference type="Pfam" id="PF00501"/>
    </source>
</evidence>
<dbReference type="EMBL" id="CP047289">
    <property type="protein sequence ID" value="QUS35127.1"/>
    <property type="molecule type" value="Genomic_DNA"/>
</dbReference>
<keyword evidence="2" id="KW-0436">Ligase</keyword>